<dbReference type="Proteomes" id="UP000467840">
    <property type="component" value="Chromosome 1"/>
</dbReference>
<comment type="caution">
    <text evidence="1">The sequence shown here is derived from an EMBL/GenBank/DDBJ whole genome shotgun (WGS) entry which is preliminary data.</text>
</comment>
<evidence type="ECO:0000313" key="2">
    <source>
        <dbReference type="Proteomes" id="UP000467840"/>
    </source>
</evidence>
<accession>A0A6A6LFC5</accession>
<keyword evidence="2" id="KW-1185">Reference proteome</keyword>
<sequence length="134" mass="15253">MSVSSGTMGSWDGTYLKVNCRCRQSSGVQISKSQGNPNKLYYYCRDNKCGTFIRWGILKSSNSGTFVGQRQSNDRWKICIARVFNETKDEIIKLKEDSKMLHAKLEKIEVLLGNLKTTVKLLIVVLVLVSIKWE</sequence>
<name>A0A6A6LFC5_HEVBR</name>
<dbReference type="AlphaFoldDB" id="A0A6A6LFC5"/>
<organism evidence="1 2">
    <name type="scientific">Hevea brasiliensis</name>
    <name type="common">Para rubber tree</name>
    <name type="synonym">Siphonia brasiliensis</name>
    <dbReference type="NCBI Taxonomy" id="3981"/>
    <lineage>
        <taxon>Eukaryota</taxon>
        <taxon>Viridiplantae</taxon>
        <taxon>Streptophyta</taxon>
        <taxon>Embryophyta</taxon>
        <taxon>Tracheophyta</taxon>
        <taxon>Spermatophyta</taxon>
        <taxon>Magnoliopsida</taxon>
        <taxon>eudicotyledons</taxon>
        <taxon>Gunneridae</taxon>
        <taxon>Pentapetalae</taxon>
        <taxon>rosids</taxon>
        <taxon>fabids</taxon>
        <taxon>Malpighiales</taxon>
        <taxon>Euphorbiaceae</taxon>
        <taxon>Crotonoideae</taxon>
        <taxon>Micrandreae</taxon>
        <taxon>Hevea</taxon>
    </lineage>
</organism>
<gene>
    <name evidence="1" type="ORF">GH714_022538</name>
</gene>
<proteinExistence type="predicted"/>
<evidence type="ECO:0000313" key="1">
    <source>
        <dbReference type="EMBL" id="KAF2298339.1"/>
    </source>
</evidence>
<evidence type="ECO:0008006" key="3">
    <source>
        <dbReference type="Google" id="ProtNLM"/>
    </source>
</evidence>
<dbReference type="EMBL" id="JAAGAX010000011">
    <property type="protein sequence ID" value="KAF2298339.1"/>
    <property type="molecule type" value="Genomic_DNA"/>
</dbReference>
<protein>
    <recommendedName>
        <fullName evidence="3">Zinc finger GRF-type domain-containing protein</fullName>
    </recommendedName>
</protein>
<reference evidence="1 2" key="1">
    <citation type="journal article" date="2020" name="Mol. Plant">
        <title>The Chromosome-Based Rubber Tree Genome Provides New Insights into Spurge Genome Evolution and Rubber Biosynthesis.</title>
        <authorList>
            <person name="Liu J."/>
            <person name="Shi C."/>
            <person name="Shi C.C."/>
            <person name="Li W."/>
            <person name="Zhang Q.J."/>
            <person name="Zhang Y."/>
            <person name="Li K."/>
            <person name="Lu H.F."/>
            <person name="Shi C."/>
            <person name="Zhu S.T."/>
            <person name="Xiao Z.Y."/>
            <person name="Nan H."/>
            <person name="Yue Y."/>
            <person name="Zhu X.G."/>
            <person name="Wu Y."/>
            <person name="Hong X.N."/>
            <person name="Fan G.Y."/>
            <person name="Tong Y."/>
            <person name="Zhang D."/>
            <person name="Mao C.L."/>
            <person name="Liu Y.L."/>
            <person name="Hao S.J."/>
            <person name="Liu W.Q."/>
            <person name="Lv M.Q."/>
            <person name="Zhang H.B."/>
            <person name="Liu Y."/>
            <person name="Hu-Tang G.R."/>
            <person name="Wang J.P."/>
            <person name="Wang J.H."/>
            <person name="Sun Y.H."/>
            <person name="Ni S.B."/>
            <person name="Chen W.B."/>
            <person name="Zhang X.C."/>
            <person name="Jiao Y.N."/>
            <person name="Eichler E.E."/>
            <person name="Li G.H."/>
            <person name="Liu X."/>
            <person name="Gao L.Z."/>
        </authorList>
    </citation>
    <scope>NUCLEOTIDE SEQUENCE [LARGE SCALE GENOMIC DNA]</scope>
    <source>
        <strain evidence="2">cv. GT1</strain>
        <tissue evidence="1">Leaf</tissue>
    </source>
</reference>